<feature type="domain" description="CoA carboxyltransferase C-terminal" evidence="2">
    <location>
        <begin position="272"/>
        <end position="515"/>
    </location>
</feature>
<dbReference type="PROSITE" id="PS50989">
    <property type="entry name" value="COA_CT_CTER"/>
    <property type="match status" value="1"/>
</dbReference>
<name>A0A853GN98_9BURK</name>
<dbReference type="PROSITE" id="PS50980">
    <property type="entry name" value="COA_CT_NTER"/>
    <property type="match status" value="1"/>
</dbReference>
<evidence type="ECO:0000313" key="3">
    <source>
        <dbReference type="EMBL" id="NYT84488.1"/>
    </source>
</evidence>
<dbReference type="Proteomes" id="UP000554144">
    <property type="component" value="Unassembled WGS sequence"/>
</dbReference>
<dbReference type="InterPro" id="IPR034733">
    <property type="entry name" value="AcCoA_carboxyl_beta"/>
</dbReference>
<sequence>MSWQKELDELERRKQLAQKMGGPEKVERHRAKGRLPVRERIDRLVDEGSFQEVGALSGNGEYDEHGHLVDFTPSNFLTGRARIDGRPVVLAADDFTVRGGANDGAVGDKLMASERMALDLKLPLIRMVDGTGGGGSVKNIENQGYALLPKLRMWPAMTQNLATVPVVSLALGSVAGLGAARVATSHYSIMIKNTSQLFIAGPPVVARIGQVLDKNELGGSGIHARNGVVDDEAASEEQAFARARCFLSYLPRSVDELPPRAEPIAPKSDDYDWLRSAVPAESRRVYKMRPIIECLVDEGSFMEIGSKWGRSLIVGLARINGWPVVLFASDPYHYGGAWDKQASEKFVRMLDLAETFHLPVVNLVDVPGFQIGLNAEQEGAMRYGVRALTAVAQTTVPWCTFIIRKAFGVAAGGHQSDGRFNFRYAWPSARWGSLPIEGGLEVAYKREIEEADDPDAKRAEIEERVQSLTSPFRSAEAFVVEDIIDPAQTRFLLEEFIDVVIPLRKTGARSFGYRP</sequence>
<dbReference type="GO" id="GO:0004658">
    <property type="term" value="F:propionyl-CoA carboxylase activity"/>
    <property type="evidence" value="ECO:0007669"/>
    <property type="project" value="TreeGrafter"/>
</dbReference>
<keyword evidence="4" id="KW-1185">Reference proteome</keyword>
<gene>
    <name evidence="3" type="ORF">H0A62_02625</name>
</gene>
<comment type="caution">
    <text evidence="3">The sequence shown here is derived from an EMBL/GenBank/DDBJ whole genome shotgun (WGS) entry which is preliminary data.</text>
</comment>
<keyword evidence="3" id="KW-0808">Transferase</keyword>
<evidence type="ECO:0000259" key="2">
    <source>
        <dbReference type="PROSITE" id="PS50989"/>
    </source>
</evidence>
<organism evidence="3 4">
    <name type="scientific">Pollutimonas harenae</name>
    <dbReference type="NCBI Taxonomy" id="657015"/>
    <lineage>
        <taxon>Bacteria</taxon>
        <taxon>Pseudomonadati</taxon>
        <taxon>Pseudomonadota</taxon>
        <taxon>Betaproteobacteria</taxon>
        <taxon>Burkholderiales</taxon>
        <taxon>Alcaligenaceae</taxon>
        <taxon>Pollutimonas</taxon>
    </lineage>
</organism>
<reference evidence="3 4" key="1">
    <citation type="submission" date="2020-07" db="EMBL/GenBank/DDBJ databases">
        <title>Taxonomic revisions and descriptions of new bacterial species based on genomic comparisons in the high-G+C-content subgroup of the family Alcaligenaceae.</title>
        <authorList>
            <person name="Szabo A."/>
            <person name="Felfoldi T."/>
        </authorList>
    </citation>
    <scope>NUCLEOTIDE SEQUENCE [LARGE SCALE GENOMIC DNA]</scope>
    <source>
        <strain evidence="3 4">DSM 25667</strain>
    </source>
</reference>
<accession>A0A853GN98</accession>
<dbReference type="EMBL" id="JACCEV010000001">
    <property type="protein sequence ID" value="NYT84488.1"/>
    <property type="molecule type" value="Genomic_DNA"/>
</dbReference>
<protein>
    <submittedName>
        <fullName evidence="3">Methylmalonyl-CoA carboxyltransferase</fullName>
    </submittedName>
</protein>
<dbReference type="Pfam" id="PF01039">
    <property type="entry name" value="Carboxyl_trans"/>
    <property type="match status" value="1"/>
</dbReference>
<dbReference type="InterPro" id="IPR029045">
    <property type="entry name" value="ClpP/crotonase-like_dom_sf"/>
</dbReference>
<dbReference type="AlphaFoldDB" id="A0A853GN98"/>
<dbReference type="OrthoDB" id="9803706at2"/>
<dbReference type="SUPFAM" id="SSF52096">
    <property type="entry name" value="ClpP/crotonase"/>
    <property type="match status" value="2"/>
</dbReference>
<feature type="domain" description="CoA carboxyltransferase N-terminal" evidence="1">
    <location>
        <begin position="3"/>
        <end position="262"/>
    </location>
</feature>
<proteinExistence type="predicted"/>
<dbReference type="GO" id="GO:0016740">
    <property type="term" value="F:transferase activity"/>
    <property type="evidence" value="ECO:0007669"/>
    <property type="project" value="UniProtKB-KW"/>
</dbReference>
<dbReference type="RefSeq" id="WP_130038348.1">
    <property type="nucleotide sequence ID" value="NZ_JACCEV010000001.1"/>
</dbReference>
<dbReference type="InterPro" id="IPR051047">
    <property type="entry name" value="AccD/PCCB"/>
</dbReference>
<dbReference type="PANTHER" id="PTHR43842:SF2">
    <property type="entry name" value="PROPIONYL-COA CARBOXYLASE BETA CHAIN, MITOCHONDRIAL"/>
    <property type="match status" value="1"/>
</dbReference>
<dbReference type="Gene3D" id="3.90.226.10">
    <property type="entry name" value="2-enoyl-CoA Hydratase, Chain A, domain 1"/>
    <property type="match status" value="2"/>
</dbReference>
<dbReference type="InterPro" id="IPR011763">
    <property type="entry name" value="COA_CT_C"/>
</dbReference>
<evidence type="ECO:0000313" key="4">
    <source>
        <dbReference type="Proteomes" id="UP000554144"/>
    </source>
</evidence>
<dbReference type="InterPro" id="IPR011762">
    <property type="entry name" value="COA_CT_N"/>
</dbReference>
<dbReference type="PANTHER" id="PTHR43842">
    <property type="entry name" value="PROPIONYL-COA CARBOXYLASE BETA CHAIN"/>
    <property type="match status" value="1"/>
</dbReference>
<evidence type="ECO:0000259" key="1">
    <source>
        <dbReference type="PROSITE" id="PS50980"/>
    </source>
</evidence>